<keyword evidence="6 15" id="KW-0560">Oxidoreductase</keyword>
<feature type="disulfide bond" evidence="14">
    <location>
        <begin position="274"/>
        <end position="340"/>
    </location>
</feature>
<dbReference type="CDD" id="cd00692">
    <property type="entry name" value="ligninase"/>
    <property type="match status" value="1"/>
</dbReference>
<evidence type="ECO:0000256" key="16">
    <source>
        <dbReference type="SAM" id="MobiDB-lite"/>
    </source>
</evidence>
<evidence type="ECO:0000256" key="15">
    <source>
        <dbReference type="RuleBase" id="RU363051"/>
    </source>
</evidence>
<evidence type="ECO:0000256" key="6">
    <source>
        <dbReference type="ARBA" id="ARBA00023002"/>
    </source>
</evidence>
<dbReference type="PROSITE" id="PS00436">
    <property type="entry name" value="PEROXIDASE_2"/>
    <property type="match status" value="1"/>
</dbReference>
<protein>
    <recommendedName>
        <fullName evidence="15">Peroxidase</fullName>
        <ecNumber evidence="15">1.11.1.-</ecNumber>
    </recommendedName>
</protein>
<dbReference type="PRINTS" id="PR00458">
    <property type="entry name" value="PEROXIDASE"/>
</dbReference>
<evidence type="ECO:0000256" key="10">
    <source>
        <dbReference type="ARBA" id="ARBA00023185"/>
    </source>
</evidence>
<accession>A0A0C3S7C4</accession>
<feature type="binding site" evidence="12">
    <location>
        <position position="226"/>
    </location>
    <ligand>
        <name>Ca(2+)</name>
        <dbReference type="ChEBI" id="CHEBI:29108"/>
        <label>2</label>
    </ligand>
</feature>
<evidence type="ECO:0000313" key="19">
    <source>
        <dbReference type="Proteomes" id="UP000053257"/>
    </source>
</evidence>
<dbReference type="GO" id="GO:0004601">
    <property type="term" value="F:peroxidase activity"/>
    <property type="evidence" value="ECO:0007669"/>
    <property type="project" value="UniProtKB-KW"/>
</dbReference>
<dbReference type="SUPFAM" id="SSF48113">
    <property type="entry name" value="Heme-dependent peroxidases"/>
    <property type="match status" value="1"/>
</dbReference>
<keyword evidence="7 12" id="KW-0408">Iron</keyword>
<dbReference type="Pfam" id="PF11895">
    <property type="entry name" value="Peroxidase_ext"/>
    <property type="match status" value="1"/>
</dbReference>
<evidence type="ECO:0000256" key="7">
    <source>
        <dbReference type="ARBA" id="ARBA00023004"/>
    </source>
</evidence>
<feature type="chain" id="PRO_5006986336" description="Peroxidase" evidence="15">
    <location>
        <begin position="19"/>
        <end position="366"/>
    </location>
</feature>
<evidence type="ECO:0000259" key="17">
    <source>
        <dbReference type="PROSITE" id="PS50873"/>
    </source>
</evidence>
<dbReference type="Pfam" id="PF00141">
    <property type="entry name" value="peroxidase"/>
    <property type="match status" value="1"/>
</dbReference>
<dbReference type="EMBL" id="KN840512">
    <property type="protein sequence ID" value="KIP06702.1"/>
    <property type="molecule type" value="Genomic_DNA"/>
</dbReference>
<dbReference type="GO" id="GO:0042744">
    <property type="term" value="P:hydrogen peroxide catabolic process"/>
    <property type="evidence" value="ECO:0007669"/>
    <property type="project" value="TreeGrafter"/>
</dbReference>
<evidence type="ECO:0000256" key="3">
    <source>
        <dbReference type="ARBA" id="ARBA00022617"/>
    </source>
</evidence>
<proteinExistence type="inferred from homology"/>
<evidence type="ECO:0000256" key="1">
    <source>
        <dbReference type="ARBA" id="ARBA00006089"/>
    </source>
</evidence>
<dbReference type="InterPro" id="IPR044831">
    <property type="entry name" value="Ccp1-like"/>
</dbReference>
<keyword evidence="8 14" id="KW-1015">Disulfide bond</keyword>
<dbReference type="GO" id="GO:0000302">
    <property type="term" value="P:response to reactive oxygen species"/>
    <property type="evidence" value="ECO:0007669"/>
    <property type="project" value="TreeGrafter"/>
</dbReference>
<feature type="disulfide bond" evidence="14">
    <location>
        <begin position="27"/>
        <end position="40"/>
    </location>
</feature>
<feature type="binding site" evidence="12">
    <location>
        <position position="219"/>
    </location>
    <ligand>
        <name>Ca(2+)</name>
        <dbReference type="ChEBI" id="CHEBI:29108"/>
        <label>2</label>
    </ligand>
</feature>
<feature type="binding site" description="axial binding residue" evidence="12">
    <location>
        <position position="201"/>
    </location>
    <ligand>
        <name>heme b</name>
        <dbReference type="ChEBI" id="CHEBI:60344"/>
    </ligand>
    <ligandPart>
        <name>Fe</name>
        <dbReference type="ChEBI" id="CHEBI:18248"/>
    </ligandPart>
</feature>
<dbReference type="InterPro" id="IPR010255">
    <property type="entry name" value="Haem_peroxidase_sf"/>
</dbReference>
<dbReference type="InterPro" id="IPR001621">
    <property type="entry name" value="Ligninase"/>
</dbReference>
<keyword evidence="10" id="KW-0439">Lignin degradation</keyword>
<keyword evidence="2 15" id="KW-0575">Peroxidase</keyword>
<feature type="binding site" evidence="12">
    <location>
        <position position="95"/>
    </location>
    <ligand>
        <name>Ca(2+)</name>
        <dbReference type="ChEBI" id="CHEBI:29108"/>
        <label>1</label>
    </ligand>
</feature>
<dbReference type="GO" id="GO:0034599">
    <property type="term" value="P:cellular response to oxidative stress"/>
    <property type="evidence" value="ECO:0007669"/>
    <property type="project" value="InterPro"/>
</dbReference>
<evidence type="ECO:0000256" key="11">
    <source>
        <dbReference type="PIRSR" id="PIRSR601621-1"/>
    </source>
</evidence>
<dbReference type="Gene3D" id="1.10.420.10">
    <property type="entry name" value="Peroxidase, domain 2"/>
    <property type="match status" value="1"/>
</dbReference>
<dbReference type="InterPro" id="IPR002016">
    <property type="entry name" value="Haem_peroxidase"/>
</dbReference>
<name>A0A0C3S7C4_PHLG1</name>
<dbReference type="OrthoDB" id="2113341at2759"/>
<keyword evidence="9" id="KW-0325">Glycoprotein</keyword>
<dbReference type="PANTHER" id="PTHR31356">
    <property type="entry name" value="THYLAKOID LUMENAL 29 KDA PROTEIN, CHLOROPLASTIC-RELATED"/>
    <property type="match status" value="1"/>
</dbReference>
<keyword evidence="4 12" id="KW-0479">Metal-binding</keyword>
<dbReference type="PROSITE" id="PS00435">
    <property type="entry name" value="PEROXIDASE_1"/>
    <property type="match status" value="1"/>
</dbReference>
<dbReference type="InterPro" id="IPR019793">
    <property type="entry name" value="Peroxidases_heam-ligand_BS"/>
</dbReference>
<comment type="cofactor">
    <cofactor evidence="12">
        <name>heme b</name>
        <dbReference type="ChEBI" id="CHEBI:60344"/>
    </cofactor>
    <text evidence="12">Binds 1 heme b (iron(II)-protoporphyrin IX) group per subunit.</text>
</comment>
<evidence type="ECO:0000313" key="18">
    <source>
        <dbReference type="EMBL" id="KIP06702.1"/>
    </source>
</evidence>
<feature type="compositionally biased region" description="Polar residues" evidence="16">
    <location>
        <begin position="357"/>
        <end position="366"/>
    </location>
</feature>
<evidence type="ECO:0000256" key="5">
    <source>
        <dbReference type="ARBA" id="ARBA00022729"/>
    </source>
</evidence>
<evidence type="ECO:0000256" key="14">
    <source>
        <dbReference type="PIRSR" id="PIRSR601621-4"/>
    </source>
</evidence>
<feature type="domain" description="Plant heme peroxidase family profile" evidence="17">
    <location>
        <begin position="118"/>
        <end position="344"/>
    </location>
</feature>
<dbReference type="EC" id="1.11.1.-" evidence="15"/>
<keyword evidence="19" id="KW-1185">Reference proteome</keyword>
<gene>
    <name evidence="18" type="primary">LiP3</name>
    <name evidence="18" type="ORF">PHLGIDRAFT_30372</name>
</gene>
<organism evidence="18 19">
    <name type="scientific">Phlebiopsis gigantea (strain 11061_1 CR5-6)</name>
    <name type="common">White-rot fungus</name>
    <name type="synonym">Peniophora gigantea</name>
    <dbReference type="NCBI Taxonomy" id="745531"/>
    <lineage>
        <taxon>Eukaryota</taxon>
        <taxon>Fungi</taxon>
        <taxon>Dikarya</taxon>
        <taxon>Basidiomycota</taxon>
        <taxon>Agaricomycotina</taxon>
        <taxon>Agaricomycetes</taxon>
        <taxon>Polyporales</taxon>
        <taxon>Phanerochaetaceae</taxon>
        <taxon>Phlebiopsis</taxon>
    </lineage>
</organism>
<dbReference type="STRING" id="745531.A0A0C3S7C4"/>
<dbReference type="InterPro" id="IPR024589">
    <property type="entry name" value="Ligninase_C"/>
</dbReference>
<reference evidence="18 19" key="1">
    <citation type="journal article" date="2014" name="PLoS Genet.">
        <title>Analysis of the Phlebiopsis gigantea genome, transcriptome and secretome provides insight into its pioneer colonization strategies of wood.</title>
        <authorList>
            <person name="Hori C."/>
            <person name="Ishida T."/>
            <person name="Igarashi K."/>
            <person name="Samejima M."/>
            <person name="Suzuki H."/>
            <person name="Master E."/>
            <person name="Ferreira P."/>
            <person name="Ruiz-Duenas F.J."/>
            <person name="Held B."/>
            <person name="Canessa P."/>
            <person name="Larrondo L.F."/>
            <person name="Schmoll M."/>
            <person name="Druzhinina I.S."/>
            <person name="Kubicek C.P."/>
            <person name="Gaskell J.A."/>
            <person name="Kersten P."/>
            <person name="St John F."/>
            <person name="Glasner J."/>
            <person name="Sabat G."/>
            <person name="Splinter BonDurant S."/>
            <person name="Syed K."/>
            <person name="Yadav J."/>
            <person name="Mgbeahuruike A.C."/>
            <person name="Kovalchuk A."/>
            <person name="Asiegbu F.O."/>
            <person name="Lackner G."/>
            <person name="Hoffmeister D."/>
            <person name="Rencoret J."/>
            <person name="Gutierrez A."/>
            <person name="Sun H."/>
            <person name="Lindquist E."/>
            <person name="Barry K."/>
            <person name="Riley R."/>
            <person name="Grigoriev I.V."/>
            <person name="Henrissat B."/>
            <person name="Kues U."/>
            <person name="Berka R.M."/>
            <person name="Martinez A.T."/>
            <person name="Covert S.F."/>
            <person name="Blanchette R.A."/>
            <person name="Cullen D."/>
        </authorList>
    </citation>
    <scope>NUCLEOTIDE SEQUENCE [LARGE SCALE GENOMIC DNA]</scope>
    <source>
        <strain evidence="18 19">11061_1 CR5-6</strain>
    </source>
</reference>
<feature type="site" description="Transition state stabilizer" evidence="13">
    <location>
        <position position="68"/>
    </location>
</feature>
<keyword evidence="12 15" id="KW-0106">Calcium</keyword>
<comment type="similarity">
    <text evidence="1 15">Belongs to the peroxidase family. Ligninase subfamily.</text>
</comment>
<evidence type="ECO:0000256" key="13">
    <source>
        <dbReference type="PIRSR" id="PIRSR601621-3"/>
    </source>
</evidence>
<keyword evidence="5 15" id="KW-0732">Signal</keyword>
<keyword evidence="3 12" id="KW-0349">Heme</keyword>
<feature type="binding site" evidence="12">
    <location>
        <position position="91"/>
    </location>
    <ligand>
        <name>Ca(2+)</name>
        <dbReference type="ChEBI" id="CHEBI:29108"/>
        <label>1</label>
    </ligand>
</feature>
<evidence type="ECO:0000256" key="2">
    <source>
        <dbReference type="ARBA" id="ARBA00022559"/>
    </source>
</evidence>
<feature type="disulfide bond" evidence="14">
    <location>
        <begin position="39"/>
        <end position="310"/>
    </location>
</feature>
<dbReference type="Proteomes" id="UP000053257">
    <property type="component" value="Unassembled WGS sequence"/>
</dbReference>
<dbReference type="AlphaFoldDB" id="A0A0C3S7C4"/>
<dbReference type="Gene3D" id="1.10.520.10">
    <property type="match status" value="1"/>
</dbReference>
<feature type="binding site" evidence="12">
    <location>
        <position position="93"/>
    </location>
    <ligand>
        <name>Ca(2+)</name>
        <dbReference type="ChEBI" id="CHEBI:29108"/>
        <label>1</label>
    </ligand>
</feature>
<feature type="disulfide bond" evidence="14">
    <location>
        <begin position="59"/>
        <end position="145"/>
    </location>
</feature>
<evidence type="ECO:0000256" key="4">
    <source>
        <dbReference type="ARBA" id="ARBA00022723"/>
    </source>
</evidence>
<dbReference type="GO" id="GO:0046872">
    <property type="term" value="F:metal ion binding"/>
    <property type="evidence" value="ECO:0007669"/>
    <property type="project" value="UniProtKB-UniRule"/>
</dbReference>
<feature type="active site" description="Proton acceptor" evidence="11">
    <location>
        <position position="72"/>
    </location>
</feature>
<feature type="binding site" evidence="12">
    <location>
        <position position="73"/>
    </location>
    <ligand>
        <name>Ca(2+)</name>
        <dbReference type="ChEBI" id="CHEBI:29108"/>
        <label>1</label>
    </ligand>
</feature>
<evidence type="ECO:0000256" key="8">
    <source>
        <dbReference type="ARBA" id="ARBA00023157"/>
    </source>
</evidence>
<evidence type="ECO:0000256" key="12">
    <source>
        <dbReference type="PIRSR" id="PIRSR601621-2"/>
    </source>
</evidence>
<feature type="signal peptide" evidence="15">
    <location>
        <begin position="1"/>
        <end position="18"/>
    </location>
</feature>
<comment type="cofactor">
    <cofactor evidence="12 15">
        <name>Ca(2+)</name>
        <dbReference type="ChEBI" id="CHEBI:29108"/>
    </cofactor>
    <text evidence="12 15">Binds 2 calcium ions per subunit.</text>
</comment>
<dbReference type="PANTHER" id="PTHR31356:SF66">
    <property type="entry name" value="CATALASE-PEROXIDASE"/>
    <property type="match status" value="1"/>
</dbReference>
<feature type="region of interest" description="Disordered" evidence="16">
    <location>
        <begin position="345"/>
        <end position="366"/>
    </location>
</feature>
<dbReference type="PROSITE" id="PS50873">
    <property type="entry name" value="PEROXIDASE_4"/>
    <property type="match status" value="1"/>
</dbReference>
<evidence type="ECO:0000256" key="9">
    <source>
        <dbReference type="ARBA" id="ARBA00023180"/>
    </source>
</evidence>
<dbReference type="HOGENOM" id="CLU_041038_0_1_1"/>
<dbReference type="InterPro" id="IPR019794">
    <property type="entry name" value="Peroxidases_AS"/>
</dbReference>
<feature type="binding site" evidence="12">
    <location>
        <position position="202"/>
    </location>
    <ligand>
        <name>Ca(2+)</name>
        <dbReference type="ChEBI" id="CHEBI:29108"/>
        <label>2</label>
    </ligand>
</feature>
<dbReference type="GO" id="GO:0020037">
    <property type="term" value="F:heme binding"/>
    <property type="evidence" value="ECO:0007669"/>
    <property type="project" value="UniProtKB-UniRule"/>
</dbReference>
<dbReference type="PRINTS" id="PR00462">
    <property type="entry name" value="LIGNINASE"/>
</dbReference>
<sequence length="366" mass="38822">MGFRWLFVSAIFAILVQGTPLQRRISCLDGKNSASNILCCPWYSVLDDIQQSLFSGGQCGAEARESLRLVFHDAIAISPALEAEGKFGGGGADGSIIEFASIETNYHANLGLDDIVELQKPFVAKHLVTPGDFIAFAGAVATSNCPGAPQMPFFAGRPLPTLPAPDGLVPEPFHSVDQILARVNDAGGFDAQEAVWLLSAHTVAAANQVDPTKQGLPFDSTPGQFDTQFFVETQLRGTSYPGSANNQGEVESPLAGELRLQSDYLFARDPRTACEFQSFVDNQDVLQENFQTIFASLTTLGHSVDDLVDCSEVIPASKPANFGHAQLPAGKTMDDVEQACADTPFPTLDTAPGPATSVASVPTSGV</sequence>
<dbReference type="GO" id="GO:0046274">
    <property type="term" value="P:lignin catabolic process"/>
    <property type="evidence" value="ECO:0007669"/>
    <property type="project" value="UniProtKB-KW"/>
</dbReference>
<feature type="binding site" evidence="12">
    <location>
        <position position="221"/>
    </location>
    <ligand>
        <name>Ca(2+)</name>
        <dbReference type="ChEBI" id="CHEBI:29108"/>
        <label>2</label>
    </ligand>
</feature>